<dbReference type="SMART" id="SM00320">
    <property type="entry name" value="WD40"/>
    <property type="match status" value="3"/>
</dbReference>
<dbReference type="OrthoDB" id="7668193at2759"/>
<feature type="region of interest" description="Disordered" evidence="4">
    <location>
        <begin position="1"/>
        <end position="33"/>
    </location>
</feature>
<dbReference type="Proteomes" id="UP001153069">
    <property type="component" value="Unassembled WGS sequence"/>
</dbReference>
<feature type="region of interest" description="Disordered" evidence="4">
    <location>
        <begin position="74"/>
        <end position="103"/>
    </location>
</feature>
<feature type="compositionally biased region" description="Basic and acidic residues" evidence="4">
    <location>
        <begin position="7"/>
        <end position="19"/>
    </location>
</feature>
<evidence type="ECO:0000256" key="1">
    <source>
        <dbReference type="ARBA" id="ARBA00022574"/>
    </source>
</evidence>
<feature type="compositionally biased region" description="Low complexity" evidence="4">
    <location>
        <begin position="87"/>
        <end position="96"/>
    </location>
</feature>
<dbReference type="SUPFAM" id="SSF50978">
    <property type="entry name" value="WD40 repeat-like"/>
    <property type="match status" value="1"/>
</dbReference>
<keyword evidence="6" id="KW-1185">Reference proteome</keyword>
<proteinExistence type="predicted"/>
<evidence type="ECO:0000256" key="2">
    <source>
        <dbReference type="ARBA" id="ARBA00022737"/>
    </source>
</evidence>
<dbReference type="InterPro" id="IPR001680">
    <property type="entry name" value="WD40_rpt"/>
</dbReference>
<dbReference type="PANTHER" id="PTHR19854:SF1">
    <property type="entry name" value="GUANINE NUCLEOTIDE-BINDING PROTEIN SUBUNIT BETA-LIKE PROTEIN 1"/>
    <property type="match status" value="1"/>
</dbReference>
<keyword evidence="1 3" id="KW-0853">WD repeat</keyword>
<feature type="repeat" description="WD" evidence="3">
    <location>
        <begin position="475"/>
        <end position="509"/>
    </location>
</feature>
<sequence>MLQPQLHLDDTTSNRRNHDTPVSQTKNRQGDVPLDPLVTLQTTMDHQTGADTPMGAAASRSSVASICFVPQIHNGDNEEQNEDGNDDSSAGSSSSSDNDDGGSITFQCSRILQSESLAKNDPTRTARQQAAATSLLMGRYLASCHANGDCILWDLSKRQATTAHFINERGPGWSLQRLDDNQRFLYQTRDSRGTVSLHHWEGGNNDNNIATTLSSIPTHSQTFCAAAPCHSNPNLVALPSADDAVATIRDWRINPTASPVAIFPGAGLVPKEQDDVMAMDHEGYFASRRRHGMLSSLAFSESTIISAGDISRPIVACGMESGTVFFHDLRMLMDHKETATSLATVSSIKLSTDPVLALDMTPSHGPQAKGVVAIAGMAGESMGQQELPEEEQGTVAILKATIGSSAGDKNNNNSIQVRVRSRIPTCRTGKPGINRLRFQPGGGRLFAVAGWDQRLRIMDRAAINSRDKSHLKAILRGHDNSVSTMDWAPDSNQSGLCATGAADGKIHIWRCFSKAKE</sequence>
<dbReference type="Pfam" id="PF00400">
    <property type="entry name" value="WD40"/>
    <property type="match status" value="1"/>
</dbReference>
<evidence type="ECO:0000256" key="3">
    <source>
        <dbReference type="PROSITE-ProRule" id="PRU00221"/>
    </source>
</evidence>
<dbReference type="PANTHER" id="PTHR19854">
    <property type="entry name" value="TRANSDUCIN BETA-LIKE 3"/>
    <property type="match status" value="1"/>
</dbReference>
<dbReference type="PROSITE" id="PS50082">
    <property type="entry name" value="WD_REPEATS_2"/>
    <property type="match status" value="1"/>
</dbReference>
<gene>
    <name evidence="5" type="ORF">SEMRO_461_G147770.1</name>
</gene>
<evidence type="ECO:0000313" key="5">
    <source>
        <dbReference type="EMBL" id="CAB9510966.1"/>
    </source>
</evidence>
<comment type="caution">
    <text evidence="5">The sequence shown here is derived from an EMBL/GenBank/DDBJ whole genome shotgun (WGS) entry which is preliminary data.</text>
</comment>
<protein>
    <submittedName>
        <fullName evidence="5">Wd repeat</fullName>
    </submittedName>
</protein>
<keyword evidence="2" id="KW-0677">Repeat</keyword>
<accession>A0A9N8DY69</accession>
<evidence type="ECO:0000256" key="4">
    <source>
        <dbReference type="SAM" id="MobiDB-lite"/>
    </source>
</evidence>
<reference evidence="5" key="1">
    <citation type="submission" date="2020-06" db="EMBL/GenBank/DDBJ databases">
        <authorList>
            <consortium name="Plant Systems Biology data submission"/>
        </authorList>
    </citation>
    <scope>NUCLEOTIDE SEQUENCE</scope>
    <source>
        <strain evidence="5">D6</strain>
    </source>
</reference>
<organism evidence="5 6">
    <name type="scientific">Seminavis robusta</name>
    <dbReference type="NCBI Taxonomy" id="568900"/>
    <lineage>
        <taxon>Eukaryota</taxon>
        <taxon>Sar</taxon>
        <taxon>Stramenopiles</taxon>
        <taxon>Ochrophyta</taxon>
        <taxon>Bacillariophyta</taxon>
        <taxon>Bacillariophyceae</taxon>
        <taxon>Bacillariophycidae</taxon>
        <taxon>Naviculales</taxon>
        <taxon>Naviculaceae</taxon>
        <taxon>Seminavis</taxon>
    </lineage>
</organism>
<evidence type="ECO:0000313" key="6">
    <source>
        <dbReference type="Proteomes" id="UP001153069"/>
    </source>
</evidence>
<dbReference type="InterPro" id="IPR015943">
    <property type="entry name" value="WD40/YVTN_repeat-like_dom_sf"/>
</dbReference>
<dbReference type="Gene3D" id="2.130.10.10">
    <property type="entry name" value="YVTN repeat-like/Quinoprotein amine dehydrogenase"/>
    <property type="match status" value="2"/>
</dbReference>
<feature type="compositionally biased region" description="Acidic residues" evidence="4">
    <location>
        <begin position="77"/>
        <end position="86"/>
    </location>
</feature>
<dbReference type="PROSITE" id="PS50294">
    <property type="entry name" value="WD_REPEATS_REGION"/>
    <property type="match status" value="1"/>
</dbReference>
<dbReference type="InterPro" id="IPR036322">
    <property type="entry name" value="WD40_repeat_dom_sf"/>
</dbReference>
<dbReference type="AlphaFoldDB" id="A0A9N8DY69"/>
<name>A0A9N8DY69_9STRA</name>
<dbReference type="EMBL" id="CAICTM010000460">
    <property type="protein sequence ID" value="CAB9510966.1"/>
    <property type="molecule type" value="Genomic_DNA"/>
</dbReference>